<dbReference type="Gene3D" id="2.20.20.130">
    <property type="match status" value="1"/>
</dbReference>
<dbReference type="Pfam" id="PF14322">
    <property type="entry name" value="SusD-like_3"/>
    <property type="match status" value="1"/>
</dbReference>
<accession>A0ABV5F3L8</accession>
<protein>
    <submittedName>
        <fullName evidence="8">RagB/SusD family nutrient uptake outer membrane protein</fullName>
    </submittedName>
</protein>
<dbReference type="Pfam" id="PF07980">
    <property type="entry name" value="SusD_RagB"/>
    <property type="match status" value="1"/>
</dbReference>
<keyword evidence="9" id="KW-1185">Reference proteome</keyword>
<evidence type="ECO:0000256" key="2">
    <source>
        <dbReference type="ARBA" id="ARBA00006275"/>
    </source>
</evidence>
<gene>
    <name evidence="8" type="ORF">ACFFVB_13150</name>
</gene>
<keyword evidence="3" id="KW-0732">Signal</keyword>
<evidence type="ECO:0000256" key="4">
    <source>
        <dbReference type="ARBA" id="ARBA00023136"/>
    </source>
</evidence>
<evidence type="ECO:0000313" key="8">
    <source>
        <dbReference type="EMBL" id="MFB9054028.1"/>
    </source>
</evidence>
<name>A0ABV5F3L8_9FLAO</name>
<evidence type="ECO:0000259" key="7">
    <source>
        <dbReference type="Pfam" id="PF14322"/>
    </source>
</evidence>
<dbReference type="SUPFAM" id="SSF48452">
    <property type="entry name" value="TPR-like"/>
    <property type="match status" value="1"/>
</dbReference>
<evidence type="ECO:0000259" key="6">
    <source>
        <dbReference type="Pfam" id="PF07980"/>
    </source>
</evidence>
<evidence type="ECO:0000256" key="3">
    <source>
        <dbReference type="ARBA" id="ARBA00022729"/>
    </source>
</evidence>
<dbReference type="Gene3D" id="1.25.40.390">
    <property type="match status" value="1"/>
</dbReference>
<dbReference type="InterPro" id="IPR033985">
    <property type="entry name" value="SusD-like_N"/>
</dbReference>
<evidence type="ECO:0000256" key="1">
    <source>
        <dbReference type="ARBA" id="ARBA00004442"/>
    </source>
</evidence>
<dbReference type="InterPro" id="IPR012944">
    <property type="entry name" value="SusD_RagB_dom"/>
</dbReference>
<evidence type="ECO:0000313" key="9">
    <source>
        <dbReference type="Proteomes" id="UP001589605"/>
    </source>
</evidence>
<feature type="domain" description="SusD-like N-terminal" evidence="7">
    <location>
        <begin position="24"/>
        <end position="233"/>
    </location>
</feature>
<comment type="caution">
    <text evidence="8">The sequence shown here is derived from an EMBL/GenBank/DDBJ whole genome shotgun (WGS) entry which is preliminary data.</text>
</comment>
<dbReference type="RefSeq" id="WP_382383422.1">
    <property type="nucleotide sequence ID" value="NZ_JBHMEZ010000012.1"/>
</dbReference>
<dbReference type="Gene3D" id="1.25.40.900">
    <property type="match status" value="1"/>
</dbReference>
<keyword evidence="4" id="KW-0472">Membrane</keyword>
<dbReference type="InterPro" id="IPR011990">
    <property type="entry name" value="TPR-like_helical_dom_sf"/>
</dbReference>
<dbReference type="PROSITE" id="PS51257">
    <property type="entry name" value="PROKAR_LIPOPROTEIN"/>
    <property type="match status" value="1"/>
</dbReference>
<keyword evidence="5" id="KW-0998">Cell outer membrane</keyword>
<dbReference type="EMBL" id="JBHMEZ010000012">
    <property type="protein sequence ID" value="MFB9054028.1"/>
    <property type="molecule type" value="Genomic_DNA"/>
</dbReference>
<comment type="subcellular location">
    <subcellularLocation>
        <location evidence="1">Cell outer membrane</location>
    </subcellularLocation>
</comment>
<evidence type="ECO:0000256" key="5">
    <source>
        <dbReference type="ARBA" id="ARBA00023237"/>
    </source>
</evidence>
<sequence>MIVKFKHILILATTVFTVSCSESFLDIDPEQSIAAENAVVDLSSLQTSIYGVYSKLQSNDYYGRTMYVVPELMADDLYLSSRNTGRYLEFENFVVSERNTEVEGLWDASYEVIVNANRAIDGGEKIETSNTLEQNAINQLVGEAYAIRALTYFDLVRMFAQPYNYTADASHLAVPVITEVNIDVTSPSRNTVNEVYTQVKADLMSALNLLQDEKGEGRFSKGAVNGLMARVALYEEDNINAITYSSEVIDNGGYALISNTDYSTLWSTDFNTETLFEIVNTVSDNEGSNSLGHFFSVKGYADALVTTDLYNLYDAQDVRVQAVLSGEKPSAETNALFVNKFPNETTGDDNIKILRLAEQYLIRAEAYAKGGETTLAQADLNAVIKRANPDASDITETGTALLSRILEERRKELAFEGHRLFDLNRNKMDIKIIQSDKELVISYPNDKFILPIPLSEINSNPNIEPQNTGY</sequence>
<comment type="similarity">
    <text evidence="2">Belongs to the SusD family.</text>
</comment>
<proteinExistence type="inferred from homology"/>
<feature type="domain" description="RagB/SusD" evidence="6">
    <location>
        <begin position="340"/>
        <end position="470"/>
    </location>
</feature>
<organism evidence="8 9">
    <name type="scientific">Formosa undariae</name>
    <dbReference type="NCBI Taxonomy" id="1325436"/>
    <lineage>
        <taxon>Bacteria</taxon>
        <taxon>Pseudomonadati</taxon>
        <taxon>Bacteroidota</taxon>
        <taxon>Flavobacteriia</taxon>
        <taxon>Flavobacteriales</taxon>
        <taxon>Flavobacteriaceae</taxon>
        <taxon>Formosa</taxon>
    </lineage>
</organism>
<dbReference type="CDD" id="cd08977">
    <property type="entry name" value="SusD"/>
    <property type="match status" value="1"/>
</dbReference>
<reference evidence="8 9" key="1">
    <citation type="submission" date="2024-09" db="EMBL/GenBank/DDBJ databases">
        <authorList>
            <person name="Sun Q."/>
            <person name="Mori K."/>
        </authorList>
    </citation>
    <scope>NUCLEOTIDE SEQUENCE [LARGE SCALE GENOMIC DNA]</scope>
    <source>
        <strain evidence="8 9">CECT 8286</strain>
    </source>
</reference>
<dbReference type="Proteomes" id="UP001589605">
    <property type="component" value="Unassembled WGS sequence"/>
</dbReference>